<dbReference type="SUPFAM" id="SSF57756">
    <property type="entry name" value="Retrovirus zinc finger-like domains"/>
    <property type="match status" value="1"/>
</dbReference>
<evidence type="ECO:0000313" key="3">
    <source>
        <dbReference type="Proteomes" id="UP000717696"/>
    </source>
</evidence>
<sequence length="108" mass="12053">MSDSNGVVSLDALIKLLLCRRRTPPPPPVNVETRPRPRPVQPMLTLPGLQEPKQKPAKKPRGDEPITCHYCKKPGHRITKCPEKQREEANKAGRLAQDLLIPASLLQP</sequence>
<feature type="region of interest" description="Disordered" evidence="1">
    <location>
        <begin position="21"/>
        <end position="69"/>
    </location>
</feature>
<evidence type="ECO:0008006" key="4">
    <source>
        <dbReference type="Google" id="ProtNLM"/>
    </source>
</evidence>
<name>A0A9P9J639_9HYPO</name>
<dbReference type="OrthoDB" id="8026949at2759"/>
<reference evidence="2" key="1">
    <citation type="journal article" date="2021" name="Nat. Commun.">
        <title>Genetic determinants of endophytism in the Arabidopsis root mycobiome.</title>
        <authorList>
            <person name="Mesny F."/>
            <person name="Miyauchi S."/>
            <person name="Thiergart T."/>
            <person name="Pickel B."/>
            <person name="Atanasova L."/>
            <person name="Karlsson M."/>
            <person name="Huettel B."/>
            <person name="Barry K.W."/>
            <person name="Haridas S."/>
            <person name="Chen C."/>
            <person name="Bauer D."/>
            <person name="Andreopoulos W."/>
            <person name="Pangilinan J."/>
            <person name="LaButti K."/>
            <person name="Riley R."/>
            <person name="Lipzen A."/>
            <person name="Clum A."/>
            <person name="Drula E."/>
            <person name="Henrissat B."/>
            <person name="Kohler A."/>
            <person name="Grigoriev I.V."/>
            <person name="Martin F.M."/>
            <person name="Hacquard S."/>
        </authorList>
    </citation>
    <scope>NUCLEOTIDE SEQUENCE</scope>
    <source>
        <strain evidence="2">MPI-CAGE-AT-0021</strain>
    </source>
</reference>
<evidence type="ECO:0000313" key="2">
    <source>
        <dbReference type="EMBL" id="KAH7149613.1"/>
    </source>
</evidence>
<dbReference type="InterPro" id="IPR036875">
    <property type="entry name" value="Znf_CCHC_sf"/>
</dbReference>
<organism evidence="2 3">
    <name type="scientific">Dactylonectria estremocensis</name>
    <dbReference type="NCBI Taxonomy" id="1079267"/>
    <lineage>
        <taxon>Eukaryota</taxon>
        <taxon>Fungi</taxon>
        <taxon>Dikarya</taxon>
        <taxon>Ascomycota</taxon>
        <taxon>Pezizomycotina</taxon>
        <taxon>Sordariomycetes</taxon>
        <taxon>Hypocreomycetidae</taxon>
        <taxon>Hypocreales</taxon>
        <taxon>Nectriaceae</taxon>
        <taxon>Dactylonectria</taxon>
    </lineage>
</organism>
<evidence type="ECO:0000256" key="1">
    <source>
        <dbReference type="SAM" id="MobiDB-lite"/>
    </source>
</evidence>
<proteinExistence type="predicted"/>
<dbReference type="GO" id="GO:0003676">
    <property type="term" value="F:nucleic acid binding"/>
    <property type="evidence" value="ECO:0007669"/>
    <property type="project" value="InterPro"/>
</dbReference>
<dbReference type="AlphaFoldDB" id="A0A9P9J639"/>
<gene>
    <name evidence="2" type="ORF">B0J13DRAFT_621454</name>
</gene>
<comment type="caution">
    <text evidence="2">The sequence shown here is derived from an EMBL/GenBank/DDBJ whole genome shotgun (WGS) entry which is preliminary data.</text>
</comment>
<accession>A0A9P9J639</accession>
<dbReference type="GO" id="GO:0008270">
    <property type="term" value="F:zinc ion binding"/>
    <property type="evidence" value="ECO:0007669"/>
    <property type="project" value="InterPro"/>
</dbReference>
<protein>
    <recommendedName>
        <fullName evidence="4">CCHC-type domain-containing protein</fullName>
    </recommendedName>
</protein>
<dbReference type="EMBL" id="JAGMUU010000007">
    <property type="protein sequence ID" value="KAH7149613.1"/>
    <property type="molecule type" value="Genomic_DNA"/>
</dbReference>
<keyword evidence="3" id="KW-1185">Reference proteome</keyword>
<dbReference type="Proteomes" id="UP000717696">
    <property type="component" value="Unassembled WGS sequence"/>
</dbReference>
<dbReference type="Gene3D" id="4.10.60.10">
    <property type="entry name" value="Zinc finger, CCHC-type"/>
    <property type="match status" value="1"/>
</dbReference>